<proteinExistence type="predicted"/>
<evidence type="ECO:0000313" key="3">
    <source>
        <dbReference type="Proteomes" id="UP001221898"/>
    </source>
</evidence>
<name>A0AAD7T3Y7_9TELE</name>
<keyword evidence="3" id="KW-1185">Reference proteome</keyword>
<sequence>MRALAVLQHGLLGMLDAHAVQADLVRVLGGDLVLAAGAPGELWRGAGHGAVEGHAASCCSCSPCSPPAQLHSHSAVHQPSCAVTLQSTSPAAQSLCSPPAQLQSLCSPPFAVHQHQDSIPAYEPYHCTKDWCTLKVLLRLLAMRQ</sequence>
<accession>A0AAD7T3Y7</accession>
<reference evidence="2" key="1">
    <citation type="journal article" date="2023" name="Science">
        <title>Genome structures resolve the early diversification of teleost fishes.</title>
        <authorList>
            <person name="Parey E."/>
            <person name="Louis A."/>
            <person name="Montfort J."/>
            <person name="Bouchez O."/>
            <person name="Roques C."/>
            <person name="Iampietro C."/>
            <person name="Lluch J."/>
            <person name="Castinel A."/>
            <person name="Donnadieu C."/>
            <person name="Desvignes T."/>
            <person name="Floi Bucao C."/>
            <person name="Jouanno E."/>
            <person name="Wen M."/>
            <person name="Mejri S."/>
            <person name="Dirks R."/>
            <person name="Jansen H."/>
            <person name="Henkel C."/>
            <person name="Chen W.J."/>
            <person name="Zahm M."/>
            <person name="Cabau C."/>
            <person name="Klopp C."/>
            <person name="Thompson A.W."/>
            <person name="Robinson-Rechavi M."/>
            <person name="Braasch I."/>
            <person name="Lecointre G."/>
            <person name="Bobe J."/>
            <person name="Postlethwait J.H."/>
            <person name="Berthelot C."/>
            <person name="Roest Crollius H."/>
            <person name="Guiguen Y."/>
        </authorList>
    </citation>
    <scope>NUCLEOTIDE SEQUENCE</scope>
    <source>
        <strain evidence="2">NC1722</strain>
    </source>
</reference>
<dbReference type="AlphaFoldDB" id="A0AAD7T3Y7"/>
<dbReference type="EMBL" id="JAINUG010000014">
    <property type="protein sequence ID" value="KAJ8413888.1"/>
    <property type="molecule type" value="Genomic_DNA"/>
</dbReference>
<organism evidence="2 3">
    <name type="scientific">Aldrovandia affinis</name>
    <dbReference type="NCBI Taxonomy" id="143900"/>
    <lineage>
        <taxon>Eukaryota</taxon>
        <taxon>Metazoa</taxon>
        <taxon>Chordata</taxon>
        <taxon>Craniata</taxon>
        <taxon>Vertebrata</taxon>
        <taxon>Euteleostomi</taxon>
        <taxon>Actinopterygii</taxon>
        <taxon>Neopterygii</taxon>
        <taxon>Teleostei</taxon>
        <taxon>Notacanthiformes</taxon>
        <taxon>Halosauridae</taxon>
        <taxon>Aldrovandia</taxon>
    </lineage>
</organism>
<evidence type="ECO:0000256" key="1">
    <source>
        <dbReference type="SAM" id="SignalP"/>
    </source>
</evidence>
<keyword evidence="1" id="KW-0732">Signal</keyword>
<protein>
    <recommendedName>
        <fullName evidence="4">Secreted protein</fullName>
    </recommendedName>
</protein>
<dbReference type="Proteomes" id="UP001221898">
    <property type="component" value="Unassembled WGS sequence"/>
</dbReference>
<comment type="caution">
    <text evidence="2">The sequence shown here is derived from an EMBL/GenBank/DDBJ whole genome shotgun (WGS) entry which is preliminary data.</text>
</comment>
<evidence type="ECO:0000313" key="2">
    <source>
        <dbReference type="EMBL" id="KAJ8413888.1"/>
    </source>
</evidence>
<feature type="chain" id="PRO_5042243231" description="Secreted protein" evidence="1">
    <location>
        <begin position="23"/>
        <end position="145"/>
    </location>
</feature>
<gene>
    <name evidence="2" type="ORF">AAFF_G00064860</name>
</gene>
<feature type="signal peptide" evidence="1">
    <location>
        <begin position="1"/>
        <end position="22"/>
    </location>
</feature>
<evidence type="ECO:0008006" key="4">
    <source>
        <dbReference type="Google" id="ProtNLM"/>
    </source>
</evidence>